<proteinExistence type="predicted"/>
<reference evidence="1" key="2">
    <citation type="journal article" date="2015" name="Data Brief">
        <title>Shoot transcriptome of the giant reed, Arundo donax.</title>
        <authorList>
            <person name="Barrero R.A."/>
            <person name="Guerrero F.D."/>
            <person name="Moolhuijzen P."/>
            <person name="Goolsby J.A."/>
            <person name="Tidwell J."/>
            <person name="Bellgard S.E."/>
            <person name="Bellgard M.I."/>
        </authorList>
    </citation>
    <scope>NUCLEOTIDE SEQUENCE</scope>
    <source>
        <tissue evidence="1">Shoot tissue taken approximately 20 cm above the soil surface</tissue>
    </source>
</reference>
<dbReference type="AlphaFoldDB" id="A0A0A9AT79"/>
<evidence type="ECO:0000313" key="1">
    <source>
        <dbReference type="EMBL" id="JAD54341.1"/>
    </source>
</evidence>
<organism evidence="1">
    <name type="scientific">Arundo donax</name>
    <name type="common">Giant reed</name>
    <name type="synonym">Donax arundinaceus</name>
    <dbReference type="NCBI Taxonomy" id="35708"/>
    <lineage>
        <taxon>Eukaryota</taxon>
        <taxon>Viridiplantae</taxon>
        <taxon>Streptophyta</taxon>
        <taxon>Embryophyta</taxon>
        <taxon>Tracheophyta</taxon>
        <taxon>Spermatophyta</taxon>
        <taxon>Magnoliopsida</taxon>
        <taxon>Liliopsida</taxon>
        <taxon>Poales</taxon>
        <taxon>Poaceae</taxon>
        <taxon>PACMAD clade</taxon>
        <taxon>Arundinoideae</taxon>
        <taxon>Arundineae</taxon>
        <taxon>Arundo</taxon>
    </lineage>
</organism>
<reference evidence="1" key="1">
    <citation type="submission" date="2014-09" db="EMBL/GenBank/DDBJ databases">
        <authorList>
            <person name="Magalhaes I.L.F."/>
            <person name="Oliveira U."/>
            <person name="Santos F.R."/>
            <person name="Vidigal T.H.D.A."/>
            <person name="Brescovit A.D."/>
            <person name="Santos A.J."/>
        </authorList>
    </citation>
    <scope>NUCLEOTIDE SEQUENCE</scope>
    <source>
        <tissue evidence="1">Shoot tissue taken approximately 20 cm above the soil surface</tissue>
    </source>
</reference>
<dbReference type="EMBL" id="GBRH01243554">
    <property type="protein sequence ID" value="JAD54341.1"/>
    <property type="molecule type" value="Transcribed_RNA"/>
</dbReference>
<name>A0A0A9AT79_ARUDO</name>
<sequence length="21" mass="2418">MIRIIHLVSKCHHGILAMKNC</sequence>
<protein>
    <submittedName>
        <fullName evidence="1">Uncharacterized protein</fullName>
    </submittedName>
</protein>
<accession>A0A0A9AT79</accession>